<dbReference type="EC" id="4.2.1.130" evidence="5"/>
<accession>A0A378JMD6</accession>
<dbReference type="Pfam" id="PF01965">
    <property type="entry name" value="DJ-1_PfpI"/>
    <property type="match status" value="1"/>
</dbReference>
<organism evidence="5 6">
    <name type="scientific">Legionella busanensis</name>
    <dbReference type="NCBI Taxonomy" id="190655"/>
    <lineage>
        <taxon>Bacteria</taxon>
        <taxon>Pseudomonadati</taxon>
        <taxon>Pseudomonadota</taxon>
        <taxon>Gammaproteobacteria</taxon>
        <taxon>Legionellales</taxon>
        <taxon>Legionellaceae</taxon>
        <taxon>Legionella</taxon>
    </lineage>
</organism>
<keyword evidence="5" id="KW-0378">Hydrolase</keyword>
<dbReference type="EMBL" id="UGOD01000001">
    <property type="protein sequence ID" value="STX51463.1"/>
    <property type="molecule type" value="Genomic_DNA"/>
</dbReference>
<sequence>MEHRIAIVVTNTPEYEKVGYRTGLWLGELVHFWNVLHKAGIKMDIASPLGGFVPLDPESLMLTQAGLTLGLKGTVHRYYKNRDFMNLLGHSLKISDLSPANYSALYLTGGHGVCFDFPKSKHLADLISQLYTANKIIAAVCHGPAGLLEAKLSNGQYLVAGKKVTSFSWQEEKWAKREQAVPFNLEEELIKRGAQYSKAPIPFKKHIVEDGLLITGQNPASAKAVGEAVLKKLT</sequence>
<dbReference type="InterPro" id="IPR050325">
    <property type="entry name" value="Prot/Nucl_acid_deglycase"/>
</dbReference>
<keyword evidence="5" id="KW-0645">Protease</keyword>
<dbReference type="GO" id="GO:0019172">
    <property type="term" value="F:glyoxalase III activity"/>
    <property type="evidence" value="ECO:0007669"/>
    <property type="project" value="UniProtKB-EC"/>
</dbReference>
<feature type="domain" description="DJ-1/PfpI" evidence="4">
    <location>
        <begin position="28"/>
        <end position="231"/>
    </location>
</feature>
<dbReference type="SUPFAM" id="SSF52317">
    <property type="entry name" value="Class I glutamine amidotransferase-like"/>
    <property type="match status" value="1"/>
</dbReference>
<evidence type="ECO:0000256" key="2">
    <source>
        <dbReference type="ARBA" id="ARBA00023239"/>
    </source>
</evidence>
<evidence type="ECO:0000313" key="5">
    <source>
        <dbReference type="EMBL" id="STX51463.1"/>
    </source>
</evidence>
<dbReference type="GO" id="GO:0019243">
    <property type="term" value="P:methylglyoxal catabolic process to D-lactate via S-lactoyl-glutathione"/>
    <property type="evidence" value="ECO:0007669"/>
    <property type="project" value="TreeGrafter"/>
</dbReference>
<evidence type="ECO:0000256" key="1">
    <source>
        <dbReference type="ARBA" id="ARBA00023016"/>
    </source>
</evidence>
<keyword evidence="2 5" id="KW-0456">Lyase</keyword>
<keyword evidence="6" id="KW-1185">Reference proteome</keyword>
<dbReference type="InterPro" id="IPR002818">
    <property type="entry name" value="DJ-1/PfpI"/>
</dbReference>
<dbReference type="GO" id="GO:0005737">
    <property type="term" value="C:cytoplasm"/>
    <property type="evidence" value="ECO:0007669"/>
    <property type="project" value="TreeGrafter"/>
</dbReference>
<keyword evidence="1" id="KW-0346">Stress response</keyword>
<proteinExistence type="inferred from homology"/>
<gene>
    <name evidence="5" type="primary">hchA</name>
    <name evidence="5" type="ORF">NCTC13316_01558</name>
</gene>
<comment type="similarity">
    <text evidence="3">Belongs to the peptidase C56 family. HSP31-like subfamily.</text>
</comment>
<dbReference type="RefSeq" id="WP_115331099.1">
    <property type="nucleotide sequence ID" value="NZ_CAAAHP010000001.1"/>
</dbReference>
<dbReference type="GO" id="GO:0006508">
    <property type="term" value="P:proteolysis"/>
    <property type="evidence" value="ECO:0007669"/>
    <property type="project" value="UniProtKB-KW"/>
</dbReference>
<dbReference type="OrthoDB" id="9792284at2"/>
<name>A0A378JMD6_9GAMM</name>
<dbReference type="PANTHER" id="PTHR48094:SF11">
    <property type="entry name" value="GLUTATHIONE-INDEPENDENT GLYOXALASE HSP31-RELATED"/>
    <property type="match status" value="1"/>
</dbReference>
<dbReference type="Proteomes" id="UP000254794">
    <property type="component" value="Unassembled WGS sequence"/>
</dbReference>
<dbReference type="AlphaFoldDB" id="A0A378JMD6"/>
<evidence type="ECO:0000256" key="3">
    <source>
        <dbReference type="ARBA" id="ARBA00038493"/>
    </source>
</evidence>
<reference evidence="5 6" key="1">
    <citation type="submission" date="2018-06" db="EMBL/GenBank/DDBJ databases">
        <authorList>
            <consortium name="Pathogen Informatics"/>
            <person name="Doyle S."/>
        </authorList>
    </citation>
    <scope>NUCLEOTIDE SEQUENCE [LARGE SCALE GENOMIC DNA]</scope>
    <source>
        <strain evidence="5 6">NCTC13316</strain>
    </source>
</reference>
<dbReference type="Gene3D" id="3.40.50.880">
    <property type="match status" value="1"/>
</dbReference>
<dbReference type="InterPro" id="IPR029062">
    <property type="entry name" value="Class_I_gatase-like"/>
</dbReference>
<evidence type="ECO:0000313" key="6">
    <source>
        <dbReference type="Proteomes" id="UP000254794"/>
    </source>
</evidence>
<protein>
    <submittedName>
        <fullName evidence="5">Intracellular protease/amidase</fullName>
        <ecNumber evidence="5">4.2.1.130</ecNumber>
    </submittedName>
</protein>
<dbReference type="PANTHER" id="PTHR48094">
    <property type="entry name" value="PROTEIN/NUCLEIC ACID DEGLYCASE DJ-1-RELATED"/>
    <property type="match status" value="1"/>
</dbReference>
<dbReference type="CDD" id="cd03141">
    <property type="entry name" value="GATase1_Hsp31_like"/>
    <property type="match status" value="1"/>
</dbReference>
<dbReference type="GO" id="GO:0008233">
    <property type="term" value="F:peptidase activity"/>
    <property type="evidence" value="ECO:0007669"/>
    <property type="project" value="UniProtKB-KW"/>
</dbReference>
<evidence type="ECO:0000259" key="4">
    <source>
        <dbReference type="Pfam" id="PF01965"/>
    </source>
</evidence>